<dbReference type="Pfam" id="PF00248">
    <property type="entry name" value="Aldo_ket_red"/>
    <property type="match status" value="1"/>
</dbReference>
<reference evidence="4" key="1">
    <citation type="journal article" date="2023" name="Mol. Biol. Evol.">
        <title>Third-Generation Sequencing Reveals the Adaptive Role of the Epigenome in Three Deep-Sea Polychaetes.</title>
        <authorList>
            <person name="Perez M."/>
            <person name="Aroh O."/>
            <person name="Sun Y."/>
            <person name="Lan Y."/>
            <person name="Juniper S.K."/>
            <person name="Young C.R."/>
            <person name="Angers B."/>
            <person name="Qian P.Y."/>
        </authorList>
    </citation>
    <scope>NUCLEOTIDE SEQUENCE</scope>
    <source>
        <strain evidence="4">P08H-3</strain>
    </source>
</reference>
<keyword evidence="5" id="KW-1185">Reference proteome</keyword>
<dbReference type="Proteomes" id="UP001208570">
    <property type="component" value="Unassembled WGS sequence"/>
</dbReference>
<dbReference type="AlphaFoldDB" id="A0AAD9IW36"/>
<evidence type="ECO:0000313" key="4">
    <source>
        <dbReference type="EMBL" id="KAK2142017.1"/>
    </source>
</evidence>
<dbReference type="EMBL" id="JAODUP010001004">
    <property type="protein sequence ID" value="KAK2142017.1"/>
    <property type="molecule type" value="Genomic_DNA"/>
</dbReference>
<dbReference type="InterPro" id="IPR020471">
    <property type="entry name" value="AKR"/>
</dbReference>
<dbReference type="PRINTS" id="PR00069">
    <property type="entry name" value="ALDKETRDTASE"/>
</dbReference>
<dbReference type="Gene3D" id="3.20.20.100">
    <property type="entry name" value="NADP-dependent oxidoreductase domain"/>
    <property type="match status" value="1"/>
</dbReference>
<evidence type="ECO:0000313" key="5">
    <source>
        <dbReference type="Proteomes" id="UP001208570"/>
    </source>
</evidence>
<dbReference type="InterPro" id="IPR050523">
    <property type="entry name" value="AKR_Detox_Biosynth"/>
</dbReference>
<dbReference type="SUPFAM" id="SSF51430">
    <property type="entry name" value="NAD(P)-linked oxidoreductase"/>
    <property type="match status" value="1"/>
</dbReference>
<accession>A0AAD9IW36</accession>
<comment type="caution">
    <text evidence="4">The sequence shown here is derived from an EMBL/GenBank/DDBJ whole genome shotgun (WGS) entry which is preliminary data.</text>
</comment>
<sequence length="289" mass="33337">MVRLNFFLGNWLFKQPRKKFIIASKVRYGWEPDNPNTLGLSRGQIMRAVNDSLQRLQTDYIDLYQIHCWDYAVPIEETMNALNDLVREGKVRYLGASNLTGWQLQRNADLTRERGWHPLISLQQQYSLLCRETEFEVVEACCREGICLLPWSPLKGNHYFENFVVNAHVMFKIPNVFGWLTGKVKRNDPVLPPGSRLAWVSEELTRQNPSHPSYQQYANNDKVWNLLEVMEKCGAEHGKSPAKVAVRWLLQKEVVTSVVIGVKTLKQLEENLGAATGWELTEQEVRLAP</sequence>
<name>A0AAD9IW36_9ANNE</name>
<keyword evidence="1" id="KW-0560">Oxidoreductase</keyword>
<dbReference type="InterPro" id="IPR023210">
    <property type="entry name" value="NADP_OxRdtase_dom"/>
</dbReference>
<evidence type="ECO:0000256" key="1">
    <source>
        <dbReference type="ARBA" id="ARBA00023002"/>
    </source>
</evidence>
<proteinExistence type="inferred from homology"/>
<protein>
    <recommendedName>
        <fullName evidence="3">NADP-dependent oxidoreductase domain-containing protein</fullName>
    </recommendedName>
</protein>
<evidence type="ECO:0000259" key="3">
    <source>
        <dbReference type="Pfam" id="PF00248"/>
    </source>
</evidence>
<dbReference type="GO" id="GO:0016491">
    <property type="term" value="F:oxidoreductase activity"/>
    <property type="evidence" value="ECO:0007669"/>
    <property type="project" value="UniProtKB-KW"/>
</dbReference>
<dbReference type="PANTHER" id="PTHR43364:SF4">
    <property type="entry name" value="NAD(P)-LINKED OXIDOREDUCTASE SUPERFAMILY PROTEIN"/>
    <property type="match status" value="1"/>
</dbReference>
<comment type="similarity">
    <text evidence="2">Belongs to the aldo/keto reductase family. Aldo/keto reductase 2 subfamily.</text>
</comment>
<evidence type="ECO:0000256" key="2">
    <source>
        <dbReference type="ARBA" id="ARBA00038157"/>
    </source>
</evidence>
<gene>
    <name evidence="4" type="ORF">LSH36_1004g00012</name>
</gene>
<feature type="domain" description="NADP-dependent oxidoreductase" evidence="3">
    <location>
        <begin position="8"/>
        <end position="286"/>
    </location>
</feature>
<dbReference type="PANTHER" id="PTHR43364">
    <property type="entry name" value="NADH-SPECIFIC METHYLGLYOXAL REDUCTASE-RELATED"/>
    <property type="match status" value="1"/>
</dbReference>
<dbReference type="InterPro" id="IPR036812">
    <property type="entry name" value="NAD(P)_OxRdtase_dom_sf"/>
</dbReference>
<organism evidence="4 5">
    <name type="scientific">Paralvinella palmiformis</name>
    <dbReference type="NCBI Taxonomy" id="53620"/>
    <lineage>
        <taxon>Eukaryota</taxon>
        <taxon>Metazoa</taxon>
        <taxon>Spiralia</taxon>
        <taxon>Lophotrochozoa</taxon>
        <taxon>Annelida</taxon>
        <taxon>Polychaeta</taxon>
        <taxon>Sedentaria</taxon>
        <taxon>Canalipalpata</taxon>
        <taxon>Terebellida</taxon>
        <taxon>Terebelliformia</taxon>
        <taxon>Alvinellidae</taxon>
        <taxon>Paralvinella</taxon>
    </lineage>
</organism>